<comment type="subunit">
    <text evidence="11">This enzyme consists of two polypeptide chains, which are synthesized in precursor form from a single polypeptide.</text>
</comment>
<dbReference type="RefSeq" id="WP_104709513.1">
    <property type="nucleotide sequence ID" value="NZ_PTRA01000001.1"/>
</dbReference>
<comment type="PTM">
    <text evidence="11">Cleaved by autocatalysis into a large and a small subunit.</text>
</comment>
<reference evidence="14" key="1">
    <citation type="submission" date="2018-02" db="EMBL/GenBank/DDBJ databases">
        <title>Genome sequencing of Solimonas sp. HR-BB.</title>
        <authorList>
            <person name="Lee Y."/>
            <person name="Jeon C.O."/>
        </authorList>
    </citation>
    <scope>NUCLEOTIDE SEQUENCE [LARGE SCALE GENOMIC DNA]</scope>
    <source>
        <strain evidence="14">HR-U</strain>
    </source>
</reference>
<dbReference type="AlphaFoldDB" id="A0A2S7IKM8"/>
<dbReference type="PANTHER" id="PTHR43199">
    <property type="entry name" value="GLUTATHIONE HYDROLASE"/>
    <property type="match status" value="1"/>
</dbReference>
<organism evidence="13 14">
    <name type="scientific">Siphonobacter curvatus</name>
    <dbReference type="NCBI Taxonomy" id="2094562"/>
    <lineage>
        <taxon>Bacteria</taxon>
        <taxon>Pseudomonadati</taxon>
        <taxon>Bacteroidota</taxon>
        <taxon>Cytophagia</taxon>
        <taxon>Cytophagales</taxon>
        <taxon>Cytophagaceae</taxon>
        <taxon>Siphonobacter</taxon>
    </lineage>
</organism>
<dbReference type="InterPro" id="IPR055262">
    <property type="entry name" value="GGT_CS"/>
</dbReference>
<evidence type="ECO:0000256" key="3">
    <source>
        <dbReference type="ARBA" id="ARBA00009381"/>
    </source>
</evidence>
<feature type="binding site" evidence="10">
    <location>
        <begin position="468"/>
        <end position="469"/>
    </location>
    <ligand>
        <name>L-glutamate</name>
        <dbReference type="ChEBI" id="CHEBI:29985"/>
    </ligand>
</feature>
<proteinExistence type="inferred from homology"/>
<dbReference type="InterPro" id="IPR043137">
    <property type="entry name" value="GGT_ssub_C"/>
</dbReference>
<gene>
    <name evidence="13" type="primary">ggt</name>
    <name evidence="13" type="ORF">C5O19_00980</name>
</gene>
<evidence type="ECO:0000256" key="8">
    <source>
        <dbReference type="ARBA" id="ARBA00047417"/>
    </source>
</evidence>
<dbReference type="GO" id="GO:0006751">
    <property type="term" value="P:glutathione catabolic process"/>
    <property type="evidence" value="ECO:0007669"/>
    <property type="project" value="UniProtKB-UniRule"/>
</dbReference>
<keyword evidence="11" id="KW-0317">Glutathione biosynthesis</keyword>
<dbReference type="EC" id="3.4.19.13" evidence="11"/>
<dbReference type="GO" id="GO:0006750">
    <property type="term" value="P:glutathione biosynthetic process"/>
    <property type="evidence" value="ECO:0007669"/>
    <property type="project" value="UniProtKB-KW"/>
</dbReference>
<evidence type="ECO:0000256" key="1">
    <source>
        <dbReference type="ARBA" id="ARBA00001049"/>
    </source>
</evidence>
<evidence type="ECO:0000256" key="10">
    <source>
        <dbReference type="PIRSR" id="PIRSR600101-2"/>
    </source>
</evidence>
<dbReference type="UniPathway" id="UPA00204"/>
<feature type="binding site" evidence="10">
    <location>
        <position position="490"/>
    </location>
    <ligand>
        <name>L-glutamate</name>
        <dbReference type="ChEBI" id="CHEBI:29985"/>
    </ligand>
</feature>
<dbReference type="OrthoDB" id="9781342at2"/>
<name>A0A2S7IKM8_9BACT</name>
<feature type="signal peptide" evidence="12">
    <location>
        <begin position="1"/>
        <end position="19"/>
    </location>
</feature>
<accession>A0A2S7IKM8</accession>
<comment type="catalytic activity">
    <reaction evidence="1 11">
        <text>an S-substituted glutathione + H2O = an S-substituted L-cysteinylglycine + L-glutamate</text>
        <dbReference type="Rhea" id="RHEA:59468"/>
        <dbReference type="ChEBI" id="CHEBI:15377"/>
        <dbReference type="ChEBI" id="CHEBI:29985"/>
        <dbReference type="ChEBI" id="CHEBI:90779"/>
        <dbReference type="ChEBI" id="CHEBI:143103"/>
        <dbReference type="EC" id="3.4.19.13"/>
    </reaction>
</comment>
<evidence type="ECO:0000256" key="5">
    <source>
        <dbReference type="ARBA" id="ARBA00022801"/>
    </source>
</evidence>
<keyword evidence="14" id="KW-1185">Reference proteome</keyword>
<evidence type="ECO:0000256" key="4">
    <source>
        <dbReference type="ARBA" id="ARBA00022679"/>
    </source>
</evidence>
<evidence type="ECO:0000313" key="13">
    <source>
        <dbReference type="EMBL" id="PQA58284.1"/>
    </source>
</evidence>
<evidence type="ECO:0000256" key="6">
    <source>
        <dbReference type="ARBA" id="ARBA00023145"/>
    </source>
</evidence>
<evidence type="ECO:0000256" key="9">
    <source>
        <dbReference type="PIRSR" id="PIRSR600101-1"/>
    </source>
</evidence>
<dbReference type="EMBL" id="PTRA01000001">
    <property type="protein sequence ID" value="PQA58284.1"/>
    <property type="molecule type" value="Genomic_DNA"/>
</dbReference>
<feature type="binding site" evidence="10">
    <location>
        <position position="119"/>
    </location>
    <ligand>
        <name>L-glutamate</name>
        <dbReference type="ChEBI" id="CHEBI:29985"/>
    </ligand>
</feature>
<keyword evidence="5 11" id="KW-0378">Hydrolase</keyword>
<comment type="pathway">
    <text evidence="11">Sulfur metabolism; glutathione metabolism.</text>
</comment>
<dbReference type="GO" id="GO:0036374">
    <property type="term" value="F:glutathione hydrolase activity"/>
    <property type="evidence" value="ECO:0007669"/>
    <property type="project" value="UniProtKB-UniRule"/>
</dbReference>
<feature type="active site" description="Nucleophile" evidence="9">
    <location>
        <position position="397"/>
    </location>
</feature>
<dbReference type="InterPro" id="IPR043138">
    <property type="entry name" value="GGT_lsub"/>
</dbReference>
<dbReference type="SUPFAM" id="SSF56235">
    <property type="entry name" value="N-terminal nucleophile aminohydrolases (Ntn hydrolases)"/>
    <property type="match status" value="1"/>
</dbReference>
<dbReference type="InterPro" id="IPR051792">
    <property type="entry name" value="GGT_bact"/>
</dbReference>
<sequence>MRYLSLAFLSLLLLTVACRKSTPKISKGAYEFITDDPNAQPIVYTKKGVFEKHVMVAAAHPEASRVGAAIMKKGGNAVDAAVGTFFALAVAFPWAGNLGGGGFMVFRAKDGQSYSLDFREKAPAAAYRDMYLDSLGNVIPNMAWLGHSASGVPGSVDGMVEAHRKFGKLPWKDVIQPAIELAEKGVVLTENEAKGLNRVRSDIKKYNPGKTYYLKTGADTTWKMGDLFVQMDLGKTLRRIQEKGRAGFYEGETARLLIQEMAVAKAPIVQKDLDAYHSAWRTPITGTYRGHKVISMPPTSSGGIALVQLLKMVEPFPLKRWGWHADSTTQVMIEAERRVYADRAKWLGDPDFFKVPVNELLDSAYLRKRWSDFNWAKASDSQAIAGGAIPGYESNETTHFSVVDAEGNAVSITTTINNGYGSRVVVGGAGFLMNDEMEDFAVKPGVPNVFGLVGSEANSVQPGKRMLSSMTPTIVEKDGKLFMVVGTPGGSTIITSVFQTILNVIDHGMSMQEAVNALKFHHQWLPDRTTFERGAFSTQALNALKAKGYAIEPQTGTLGRMDCILILPDGRLEGGSDPRADNTSIGW</sequence>
<feature type="binding site" evidence="10">
    <location>
        <position position="439"/>
    </location>
    <ligand>
        <name>L-glutamate</name>
        <dbReference type="ChEBI" id="CHEBI:29985"/>
    </ligand>
</feature>
<dbReference type="Gene3D" id="3.60.20.40">
    <property type="match status" value="1"/>
</dbReference>
<dbReference type="PROSITE" id="PS51257">
    <property type="entry name" value="PROKAR_LIPOPROTEIN"/>
    <property type="match status" value="1"/>
</dbReference>
<dbReference type="PRINTS" id="PR01210">
    <property type="entry name" value="GGTRANSPTASE"/>
</dbReference>
<keyword evidence="12" id="KW-0732">Signal</keyword>
<dbReference type="Gene3D" id="1.10.246.130">
    <property type="match status" value="1"/>
</dbReference>
<evidence type="ECO:0000256" key="11">
    <source>
        <dbReference type="RuleBase" id="RU368036"/>
    </source>
</evidence>
<evidence type="ECO:0000313" key="14">
    <source>
        <dbReference type="Proteomes" id="UP000239590"/>
    </source>
</evidence>
<comment type="caution">
    <text evidence="13">The sequence shown here is derived from an EMBL/GenBank/DDBJ whole genome shotgun (WGS) entry which is preliminary data.</text>
</comment>
<dbReference type="Pfam" id="PF01019">
    <property type="entry name" value="G_glu_transpept"/>
    <property type="match status" value="1"/>
</dbReference>
<dbReference type="InterPro" id="IPR029055">
    <property type="entry name" value="Ntn_hydrolases_N"/>
</dbReference>
<dbReference type="EC" id="2.3.2.2" evidence="11"/>
<keyword evidence="6 11" id="KW-0865">Zymogen</keyword>
<dbReference type="NCBIfam" id="TIGR00066">
    <property type="entry name" value="g_glut_trans"/>
    <property type="match status" value="1"/>
</dbReference>
<comment type="catalytic activity">
    <reaction evidence="2 11">
        <text>glutathione + H2O = L-cysteinylglycine + L-glutamate</text>
        <dbReference type="Rhea" id="RHEA:28807"/>
        <dbReference type="ChEBI" id="CHEBI:15377"/>
        <dbReference type="ChEBI" id="CHEBI:29985"/>
        <dbReference type="ChEBI" id="CHEBI:57925"/>
        <dbReference type="ChEBI" id="CHEBI:61694"/>
        <dbReference type="EC" id="3.4.19.13"/>
    </reaction>
</comment>
<dbReference type="InterPro" id="IPR000101">
    <property type="entry name" value="GGT_peptidase"/>
</dbReference>
<comment type="similarity">
    <text evidence="3 11">Belongs to the gamma-glutamyltransferase family.</text>
</comment>
<keyword evidence="4 11" id="KW-0808">Transferase</keyword>
<evidence type="ECO:0000256" key="12">
    <source>
        <dbReference type="SAM" id="SignalP"/>
    </source>
</evidence>
<dbReference type="GO" id="GO:0103068">
    <property type="term" value="F:leukotriene C4 gamma-glutamyl transferase activity"/>
    <property type="evidence" value="ECO:0007669"/>
    <property type="project" value="UniProtKB-EC"/>
</dbReference>
<protein>
    <recommendedName>
        <fullName evidence="11">Glutathione hydrolase proenzyme</fullName>
        <ecNumber evidence="11">2.3.2.2</ecNumber>
        <ecNumber evidence="11">3.4.19.13</ecNumber>
    </recommendedName>
    <component>
        <recommendedName>
            <fullName evidence="11">Glutathione hydrolase large chain</fullName>
        </recommendedName>
    </component>
    <component>
        <recommendedName>
            <fullName evidence="11">Glutathione hydrolase small chain</fullName>
        </recommendedName>
    </component>
</protein>
<dbReference type="Proteomes" id="UP000239590">
    <property type="component" value="Unassembled WGS sequence"/>
</dbReference>
<evidence type="ECO:0000256" key="2">
    <source>
        <dbReference type="ARBA" id="ARBA00001089"/>
    </source>
</evidence>
<dbReference type="PROSITE" id="PS00462">
    <property type="entry name" value="G_GLU_TRANSPEPTIDASE"/>
    <property type="match status" value="1"/>
</dbReference>
<feature type="chain" id="PRO_5015605476" description="Glutathione hydrolase proenzyme" evidence="12">
    <location>
        <begin position="20"/>
        <end position="587"/>
    </location>
</feature>
<feature type="binding site" evidence="10">
    <location>
        <begin position="415"/>
        <end position="417"/>
    </location>
    <ligand>
        <name>L-glutamate</name>
        <dbReference type="ChEBI" id="CHEBI:29985"/>
    </ligand>
</feature>
<comment type="catalytic activity">
    <reaction evidence="8 11">
        <text>an N-terminal (5-L-glutamyl)-[peptide] + an alpha-amino acid = 5-L-glutamyl amino acid + an N-terminal L-alpha-aminoacyl-[peptide]</text>
        <dbReference type="Rhea" id="RHEA:23904"/>
        <dbReference type="Rhea" id="RHEA-COMP:9780"/>
        <dbReference type="Rhea" id="RHEA-COMP:9795"/>
        <dbReference type="ChEBI" id="CHEBI:77644"/>
        <dbReference type="ChEBI" id="CHEBI:78597"/>
        <dbReference type="ChEBI" id="CHEBI:78599"/>
        <dbReference type="ChEBI" id="CHEBI:78608"/>
        <dbReference type="EC" id="2.3.2.2"/>
    </reaction>
</comment>
<keyword evidence="7 11" id="KW-0012">Acyltransferase</keyword>
<evidence type="ECO:0000256" key="7">
    <source>
        <dbReference type="ARBA" id="ARBA00023315"/>
    </source>
</evidence>
<dbReference type="PANTHER" id="PTHR43199:SF1">
    <property type="entry name" value="GLUTATHIONE HYDROLASE PROENZYME"/>
    <property type="match status" value="1"/>
</dbReference>